<evidence type="ECO:0000313" key="2">
    <source>
        <dbReference type="EMBL" id="PKV82172.1"/>
    </source>
</evidence>
<dbReference type="Gene3D" id="3.20.20.140">
    <property type="entry name" value="Metal-dependent hydrolases"/>
    <property type="match status" value="2"/>
</dbReference>
<organism evidence="2 3">
    <name type="scientific">Nocardia fluminea</name>
    <dbReference type="NCBI Taxonomy" id="134984"/>
    <lineage>
        <taxon>Bacteria</taxon>
        <taxon>Bacillati</taxon>
        <taxon>Actinomycetota</taxon>
        <taxon>Actinomycetes</taxon>
        <taxon>Mycobacteriales</taxon>
        <taxon>Nocardiaceae</taxon>
        <taxon>Nocardia</taxon>
    </lineage>
</organism>
<gene>
    <name evidence="2" type="ORF">ATK86_6658</name>
</gene>
<feature type="domain" description="Amidohydrolase 3" evidence="1">
    <location>
        <begin position="39"/>
        <end position="458"/>
    </location>
</feature>
<dbReference type="SUPFAM" id="SSF51338">
    <property type="entry name" value="Composite domain of metallo-dependent hydrolases"/>
    <property type="match status" value="1"/>
</dbReference>
<dbReference type="InterPro" id="IPR011059">
    <property type="entry name" value="Metal-dep_hydrolase_composite"/>
</dbReference>
<dbReference type="InterPro" id="IPR013108">
    <property type="entry name" value="Amidohydro_3"/>
</dbReference>
<evidence type="ECO:0000313" key="3">
    <source>
        <dbReference type="Proteomes" id="UP000233766"/>
    </source>
</evidence>
<dbReference type="Proteomes" id="UP000233766">
    <property type="component" value="Unassembled WGS sequence"/>
</dbReference>
<reference evidence="2 3" key="1">
    <citation type="submission" date="2017-12" db="EMBL/GenBank/DDBJ databases">
        <title>Sequencing the genomes of 1000 Actinobacteria strains.</title>
        <authorList>
            <person name="Klenk H.-P."/>
        </authorList>
    </citation>
    <scope>NUCLEOTIDE SEQUENCE [LARGE SCALE GENOMIC DNA]</scope>
    <source>
        <strain evidence="2 3">DSM 44489</strain>
    </source>
</reference>
<comment type="caution">
    <text evidence="2">The sequence shown here is derived from an EMBL/GenBank/DDBJ whole genome shotgun (WGS) entry which is preliminary data.</text>
</comment>
<dbReference type="AlphaFoldDB" id="A0A2N3VKP0"/>
<dbReference type="GO" id="GO:0016810">
    <property type="term" value="F:hydrolase activity, acting on carbon-nitrogen (but not peptide) bonds"/>
    <property type="evidence" value="ECO:0007669"/>
    <property type="project" value="InterPro"/>
</dbReference>
<evidence type="ECO:0000259" key="1">
    <source>
        <dbReference type="Pfam" id="PF07969"/>
    </source>
</evidence>
<dbReference type="Pfam" id="PF07969">
    <property type="entry name" value="Amidohydro_3"/>
    <property type="match status" value="1"/>
</dbReference>
<dbReference type="SUPFAM" id="SSF51556">
    <property type="entry name" value="Metallo-dependent hydrolases"/>
    <property type="match status" value="1"/>
</dbReference>
<sequence>MLIRGARIFGTGHTDVRWHGGSITECGTGLRPLCGEDDIDARGGWLLPGLHDHHVHLRSLAAAADSLQLGPPAVRTADDLVAQLRHADATLPAGAWIRGVGYHESTAGELDRWMLDRWITERPVRIQHRSGALWTLNSRACAAVALERCAPAGVERDPDGRATGRLWRMDAWLGTRIATRPNDLAAVSARAAALGITGVTDATPALSQTDIDDFADEVARGRIRQRVHCMAPPAVTASPIGRFSLGPTKILLDDTTLPPLDQFVARIRESHTAHRPVAVHCVTRVQLILTMIALDEAGVVPGDRIEHGAIVPVEAMAWLRAHGVPVVTQPHFLAERGDQYRHEVPDRDRADLWRLGSLLRAGVGVAAGTDAPFGSADPWRLVHAAVDPDSGRVAAERVSLRSAVSLFFGRPERPASPRTIAPGEVADLTLLAVPPEEVAATLPHPPIAATVVHGQLIYG</sequence>
<proteinExistence type="predicted"/>
<dbReference type="EMBL" id="PJMW01000002">
    <property type="protein sequence ID" value="PKV82172.1"/>
    <property type="molecule type" value="Genomic_DNA"/>
</dbReference>
<dbReference type="PANTHER" id="PTHR22642:SF2">
    <property type="entry name" value="PROTEIN LONG AFTER FAR-RED 3"/>
    <property type="match status" value="1"/>
</dbReference>
<dbReference type="PANTHER" id="PTHR22642">
    <property type="entry name" value="IMIDAZOLONEPROPIONASE"/>
    <property type="match status" value="1"/>
</dbReference>
<accession>A0A2N3VKP0</accession>
<keyword evidence="3" id="KW-1185">Reference proteome</keyword>
<protein>
    <submittedName>
        <fullName evidence="2">Putative amidohydrolase YtcJ</fullName>
    </submittedName>
</protein>
<name>A0A2N3VKP0_9NOCA</name>
<dbReference type="InterPro" id="IPR032466">
    <property type="entry name" value="Metal_Hydrolase"/>
</dbReference>
<dbReference type="Gene3D" id="3.10.310.70">
    <property type="match status" value="1"/>
</dbReference>
<keyword evidence="2" id="KW-0378">Hydrolase</keyword>
<dbReference type="Gene3D" id="2.30.40.10">
    <property type="entry name" value="Urease, subunit C, domain 1"/>
    <property type="match status" value="1"/>
</dbReference>